<evidence type="ECO:0000256" key="7">
    <source>
        <dbReference type="SAM" id="Phobius"/>
    </source>
</evidence>
<dbReference type="PANTHER" id="PTHR30509">
    <property type="entry name" value="P-HYDROXYBENZOIC ACID EFFLUX PUMP SUBUNIT-RELATED"/>
    <property type="match status" value="1"/>
</dbReference>
<comment type="caution">
    <text evidence="8">The sequence shown here is derived from an EMBL/GenBank/DDBJ whole genome shotgun (WGS) entry which is preliminary data.</text>
</comment>
<evidence type="ECO:0000256" key="3">
    <source>
        <dbReference type="ARBA" id="ARBA00022475"/>
    </source>
</evidence>
<gene>
    <name evidence="8" type="ORF">RGQ15_21785</name>
</gene>
<evidence type="ECO:0000256" key="5">
    <source>
        <dbReference type="ARBA" id="ARBA00022989"/>
    </source>
</evidence>
<keyword evidence="9" id="KW-1185">Reference proteome</keyword>
<evidence type="ECO:0000313" key="9">
    <source>
        <dbReference type="Proteomes" id="UP001269144"/>
    </source>
</evidence>
<dbReference type="EMBL" id="JAVQLW010000006">
    <property type="protein sequence ID" value="MDS9470183.1"/>
    <property type="molecule type" value="Genomic_DNA"/>
</dbReference>
<keyword evidence="6 7" id="KW-0472">Membrane</keyword>
<evidence type="ECO:0000256" key="1">
    <source>
        <dbReference type="ARBA" id="ARBA00004651"/>
    </source>
</evidence>
<keyword evidence="2" id="KW-0813">Transport</keyword>
<feature type="transmembrane region" description="Helical" evidence="7">
    <location>
        <begin position="85"/>
        <end position="106"/>
    </location>
</feature>
<proteinExistence type="predicted"/>
<keyword evidence="5 7" id="KW-1133">Transmembrane helix</keyword>
<feature type="transmembrane region" description="Helical" evidence="7">
    <location>
        <begin position="137"/>
        <end position="156"/>
    </location>
</feature>
<feature type="transmembrane region" description="Helical" evidence="7">
    <location>
        <begin position="112"/>
        <end position="130"/>
    </location>
</feature>
<accession>A0ABU2HYQ2</accession>
<dbReference type="Proteomes" id="UP001269144">
    <property type="component" value="Unassembled WGS sequence"/>
</dbReference>
<evidence type="ECO:0000256" key="2">
    <source>
        <dbReference type="ARBA" id="ARBA00022448"/>
    </source>
</evidence>
<sequence length="715" mass="77654">MSRMNVGHHSSTNREDEISSVAQPAAKPLTEGLSIGDALFSIKVFLAAMLAYWIAIRFGLDRPYWAVGTAYIVSQPLSGMSTSKAVYRLLGTVMGCIVTLIILPALINAPELLILTIAFWVAFCLYISLLDRSPRSYAFMLAGYTTLITSMSLVVSPSEVFDFTVSRMEEIGLGVICAALVNRVVFPSHAGPVLVARVDDWLRSASALSAETLRRQGHEEGAAERRRQLAADAVDLRGLTTHVAYDTARHQDQVRLLRTLQQRMVVLLPLLSALRDQLAALEVAGDRDPSLSALTEDISTWVETARADLPQAEGLRRRAREIEQLRMNGGTWADDVAINLARRLAEFVGIWSDCAILRNDISSQRVSQHSKALMAQLVPSGHIHRDHGMAGLSALCAGLAIIGANVIWIVTAWPSGASFAQMSGVFCCILATLDNPVPAMRHFLKFLICAMIAASVYQFALFPMLDGFVPLVALLGLLLIPVGTLLARPATMATGKAFCLNFPFMLSLQSELHLNFESFLNNNIATALAMIFAMVMTGIIRAIGATASARRILHMAWLRLAQGADEASDPSDRTDQAHRSRVVALTHRMVDTLGVLAPRLAAIPPGTGLSTDIMRDLRVAINIADLQHYRSKVSDQDRGRIDSLLSQISGFYRNRRLEPDIGATSVVARIDDCLGATFASASESVRAEIRVALAAIRLGLVPDLPFGVGTQAGQR</sequence>
<organism evidence="8 9">
    <name type="scientific">Paracoccus aurantius</name>
    <dbReference type="NCBI Taxonomy" id="3073814"/>
    <lineage>
        <taxon>Bacteria</taxon>
        <taxon>Pseudomonadati</taxon>
        <taxon>Pseudomonadota</taxon>
        <taxon>Alphaproteobacteria</taxon>
        <taxon>Rhodobacterales</taxon>
        <taxon>Paracoccaceae</taxon>
        <taxon>Paracoccus</taxon>
    </lineage>
</organism>
<dbReference type="Pfam" id="PF04632">
    <property type="entry name" value="FUSC"/>
    <property type="match status" value="1"/>
</dbReference>
<reference evidence="9" key="1">
    <citation type="submission" date="2023-07" db="EMBL/GenBank/DDBJ databases">
        <title>Paracoccus sp. MBLB3053 whole genome sequence.</title>
        <authorList>
            <person name="Hwang C.Y."/>
            <person name="Cho E.-S."/>
            <person name="Seo M.-J."/>
        </authorList>
    </citation>
    <scope>NUCLEOTIDE SEQUENCE [LARGE SCALE GENOMIC DNA]</scope>
    <source>
        <strain evidence="9">MBLB3053</strain>
    </source>
</reference>
<feature type="transmembrane region" description="Helical" evidence="7">
    <location>
        <begin position="444"/>
        <end position="462"/>
    </location>
</feature>
<dbReference type="RefSeq" id="WP_311163008.1">
    <property type="nucleotide sequence ID" value="NZ_JAVQLW010000006.1"/>
</dbReference>
<evidence type="ECO:0000313" key="8">
    <source>
        <dbReference type="EMBL" id="MDS9470183.1"/>
    </source>
</evidence>
<dbReference type="InterPro" id="IPR006726">
    <property type="entry name" value="PHBA_efflux_AaeB/fusaric-R"/>
</dbReference>
<feature type="transmembrane region" description="Helical" evidence="7">
    <location>
        <begin position="171"/>
        <end position="195"/>
    </location>
</feature>
<feature type="transmembrane region" description="Helical" evidence="7">
    <location>
        <begin position="528"/>
        <end position="549"/>
    </location>
</feature>
<feature type="transmembrane region" description="Helical" evidence="7">
    <location>
        <begin position="468"/>
        <end position="486"/>
    </location>
</feature>
<keyword evidence="3" id="KW-1003">Cell membrane</keyword>
<feature type="transmembrane region" description="Helical" evidence="7">
    <location>
        <begin position="392"/>
        <end position="413"/>
    </location>
</feature>
<evidence type="ECO:0000256" key="6">
    <source>
        <dbReference type="ARBA" id="ARBA00023136"/>
    </source>
</evidence>
<keyword evidence="4 7" id="KW-0812">Transmembrane</keyword>
<feature type="transmembrane region" description="Helical" evidence="7">
    <location>
        <begin position="38"/>
        <end position="56"/>
    </location>
</feature>
<dbReference type="PANTHER" id="PTHR30509:SF9">
    <property type="entry name" value="MULTIDRUG RESISTANCE PROTEIN MDTO"/>
    <property type="match status" value="1"/>
</dbReference>
<evidence type="ECO:0000256" key="4">
    <source>
        <dbReference type="ARBA" id="ARBA00022692"/>
    </source>
</evidence>
<comment type="subcellular location">
    <subcellularLocation>
        <location evidence="1">Cell membrane</location>
        <topology evidence="1">Multi-pass membrane protein</topology>
    </subcellularLocation>
</comment>
<name>A0ABU2HYQ2_9RHOB</name>
<protein>
    <submittedName>
        <fullName evidence="8">FUSC family protein</fullName>
    </submittedName>
</protein>